<feature type="domain" description="ABM" evidence="1">
    <location>
        <begin position="19"/>
        <end position="77"/>
    </location>
</feature>
<dbReference type="Proteomes" id="UP000238220">
    <property type="component" value="Unassembled WGS sequence"/>
</dbReference>
<dbReference type="InterPro" id="IPR007138">
    <property type="entry name" value="ABM_dom"/>
</dbReference>
<proteinExistence type="predicted"/>
<gene>
    <name evidence="2" type="ORF">C3942_04440</name>
</gene>
<accession>A0A2S5TJ15</accession>
<comment type="caution">
    <text evidence="2">The sequence shown here is derived from an EMBL/GenBank/DDBJ whole genome shotgun (WGS) entry which is preliminary data.</text>
</comment>
<dbReference type="RefSeq" id="WP_104229159.1">
    <property type="nucleotide sequence ID" value="NZ_PSNW01000002.1"/>
</dbReference>
<dbReference type="OrthoDB" id="9797060at2"/>
<evidence type="ECO:0000259" key="1">
    <source>
        <dbReference type="Pfam" id="PF03992"/>
    </source>
</evidence>
<dbReference type="PANTHER" id="PTHR37811">
    <property type="entry name" value="BLL5343 PROTEIN"/>
    <property type="match status" value="1"/>
</dbReference>
<evidence type="ECO:0000313" key="3">
    <source>
        <dbReference type="Proteomes" id="UP000238220"/>
    </source>
</evidence>
<dbReference type="Pfam" id="PF03992">
    <property type="entry name" value="ABM"/>
    <property type="match status" value="1"/>
</dbReference>
<evidence type="ECO:0000313" key="2">
    <source>
        <dbReference type="EMBL" id="PPE74932.1"/>
    </source>
</evidence>
<reference evidence="2 3" key="1">
    <citation type="submission" date="2018-02" db="EMBL/GenBank/DDBJ databases">
        <title>Genome sequencing of Solimonas sp. HR-BB.</title>
        <authorList>
            <person name="Lee Y."/>
            <person name="Jeon C.O."/>
        </authorList>
    </citation>
    <scope>NUCLEOTIDE SEQUENCE [LARGE SCALE GENOMIC DNA]</scope>
    <source>
        <strain evidence="2 3">HR-BB</strain>
    </source>
</reference>
<keyword evidence="2" id="KW-0560">Oxidoreductase</keyword>
<dbReference type="GO" id="GO:0004497">
    <property type="term" value="F:monooxygenase activity"/>
    <property type="evidence" value="ECO:0007669"/>
    <property type="project" value="UniProtKB-KW"/>
</dbReference>
<protein>
    <submittedName>
        <fullName evidence="2">Antibiotic biosynthesis monooxygenase</fullName>
    </submittedName>
</protein>
<dbReference type="InterPro" id="IPR052936">
    <property type="entry name" value="Jasmonate_Hydroxylase-like"/>
</dbReference>
<dbReference type="Gene3D" id="3.30.70.100">
    <property type="match status" value="1"/>
</dbReference>
<organism evidence="2 3">
    <name type="scientific">Solimonas fluminis</name>
    <dbReference type="NCBI Taxonomy" id="2086571"/>
    <lineage>
        <taxon>Bacteria</taxon>
        <taxon>Pseudomonadati</taxon>
        <taxon>Pseudomonadota</taxon>
        <taxon>Gammaproteobacteria</taxon>
        <taxon>Nevskiales</taxon>
        <taxon>Nevskiaceae</taxon>
        <taxon>Solimonas</taxon>
    </lineage>
</organism>
<name>A0A2S5TJ15_9GAMM</name>
<dbReference type="InterPro" id="IPR011008">
    <property type="entry name" value="Dimeric_a/b-barrel"/>
</dbReference>
<keyword evidence="2" id="KW-0503">Monooxygenase</keyword>
<keyword evidence="3" id="KW-1185">Reference proteome</keyword>
<dbReference type="SUPFAM" id="SSF54909">
    <property type="entry name" value="Dimeric alpha+beta barrel"/>
    <property type="match status" value="1"/>
</dbReference>
<dbReference type="AlphaFoldDB" id="A0A2S5TJ15"/>
<sequence length="101" mass="11686">MNPAARHVVIFRARVRRMDAEYGALAAQLRELALSQFGCLEFVAATEGDQEIALSYWRDEADIRRWKAQADHLMAQRLGRERWYGSYRVQVAAIQREYGSP</sequence>
<dbReference type="PANTHER" id="PTHR37811:SF2">
    <property type="entry name" value="ABM DOMAIN-CONTAINING PROTEIN"/>
    <property type="match status" value="1"/>
</dbReference>
<dbReference type="EMBL" id="PSNW01000002">
    <property type="protein sequence ID" value="PPE74932.1"/>
    <property type="molecule type" value="Genomic_DNA"/>
</dbReference>